<gene>
    <name evidence="2" type="primary">LOC112687090</name>
</gene>
<name>A0A8B8FYJ1_9HEMI</name>
<keyword evidence="1" id="KW-1185">Reference proteome</keyword>
<dbReference type="PANTHER" id="PTHR14365:SF1">
    <property type="entry name" value="APOPTOSIS REGULATORY PROTEIN SIVA"/>
    <property type="match status" value="1"/>
</dbReference>
<dbReference type="GO" id="GO:0097191">
    <property type="term" value="P:extrinsic apoptotic signaling pathway"/>
    <property type="evidence" value="ECO:0007669"/>
    <property type="project" value="TreeGrafter"/>
</dbReference>
<dbReference type="PANTHER" id="PTHR14365">
    <property type="entry name" value="APOPTOSIS REGULATORY PROTEIN SIVA"/>
    <property type="match status" value="1"/>
</dbReference>
<accession>A0A8B8FYJ1</accession>
<dbReference type="GeneID" id="112687090"/>
<evidence type="ECO:0000313" key="1">
    <source>
        <dbReference type="Proteomes" id="UP000694846"/>
    </source>
</evidence>
<proteinExistence type="predicted"/>
<reference evidence="2" key="1">
    <citation type="submission" date="2025-08" db="UniProtKB">
        <authorList>
            <consortium name="RefSeq"/>
        </authorList>
    </citation>
    <scope>IDENTIFICATION</scope>
    <source>
        <tissue evidence="2">Whole body</tissue>
    </source>
</reference>
<dbReference type="GO" id="GO:0005175">
    <property type="term" value="F:CD27 receptor binding"/>
    <property type="evidence" value="ECO:0007669"/>
    <property type="project" value="TreeGrafter"/>
</dbReference>
<dbReference type="InterPro" id="IPR022773">
    <property type="entry name" value="Siva"/>
</dbReference>
<dbReference type="Pfam" id="PF05458">
    <property type="entry name" value="Siva"/>
    <property type="match status" value="1"/>
</dbReference>
<evidence type="ECO:0000313" key="2">
    <source>
        <dbReference type="RefSeq" id="XP_025415421.1"/>
    </source>
</evidence>
<sequence length="153" mass="17354">MNKRKYPYGIDMCPQLKMHIGDKQVANGVLGPLKMNEVYEKTKQLLFQNSGASFDAIFQAVVVDQTPCDSKPSKQLQLTFDGKLLKPCVSIKVDNSKVYKDNQKICNFCSQTEKLDFCGKCGDIFCNMCSLSLCNDEINKICLIVYFYLYLSD</sequence>
<dbReference type="OrthoDB" id="60860at2759"/>
<protein>
    <submittedName>
        <fullName evidence="2">Apoptosis regulatory protein Siva-like</fullName>
    </submittedName>
</protein>
<dbReference type="Proteomes" id="UP000694846">
    <property type="component" value="Unplaced"/>
</dbReference>
<dbReference type="AlphaFoldDB" id="A0A8B8FYJ1"/>
<dbReference type="RefSeq" id="XP_025415421.1">
    <property type="nucleotide sequence ID" value="XM_025559636.1"/>
</dbReference>
<organism evidence="1 2">
    <name type="scientific">Sipha flava</name>
    <name type="common">yellow sugarcane aphid</name>
    <dbReference type="NCBI Taxonomy" id="143950"/>
    <lineage>
        <taxon>Eukaryota</taxon>
        <taxon>Metazoa</taxon>
        <taxon>Ecdysozoa</taxon>
        <taxon>Arthropoda</taxon>
        <taxon>Hexapoda</taxon>
        <taxon>Insecta</taxon>
        <taxon>Pterygota</taxon>
        <taxon>Neoptera</taxon>
        <taxon>Paraneoptera</taxon>
        <taxon>Hemiptera</taxon>
        <taxon>Sternorrhyncha</taxon>
        <taxon>Aphidomorpha</taxon>
        <taxon>Aphidoidea</taxon>
        <taxon>Aphididae</taxon>
        <taxon>Sipha</taxon>
    </lineage>
</organism>